<organism evidence="2 3">
    <name type="scientific">Liparis tanakae</name>
    <name type="common">Tanaka's snailfish</name>
    <dbReference type="NCBI Taxonomy" id="230148"/>
    <lineage>
        <taxon>Eukaryota</taxon>
        <taxon>Metazoa</taxon>
        <taxon>Chordata</taxon>
        <taxon>Craniata</taxon>
        <taxon>Vertebrata</taxon>
        <taxon>Euteleostomi</taxon>
        <taxon>Actinopterygii</taxon>
        <taxon>Neopterygii</taxon>
        <taxon>Teleostei</taxon>
        <taxon>Neoteleostei</taxon>
        <taxon>Acanthomorphata</taxon>
        <taxon>Eupercaria</taxon>
        <taxon>Perciformes</taxon>
        <taxon>Cottioidei</taxon>
        <taxon>Cottales</taxon>
        <taxon>Liparidae</taxon>
        <taxon>Liparis</taxon>
    </lineage>
</organism>
<protein>
    <submittedName>
        <fullName evidence="2">Uncharacterized protein</fullName>
    </submittedName>
</protein>
<proteinExistence type="predicted"/>
<sequence length="159" mass="17704">MEINTTDRMRMDMYTRNHGGAPRTQNDPKHSFLPSFPPPLPSFSPLLRPASSHLPLASIGAPEYQCELLSVPPPPSGSAMKGCVLRPPLTAGYTWPTADDSLWRPMWISSSSSSVVLRYTGLSKFMLLVFLRRQLRHTRYPPVHSRPMTTVARIGTACV</sequence>
<name>A0A4Z2EEW1_9TELE</name>
<evidence type="ECO:0000256" key="1">
    <source>
        <dbReference type="SAM" id="MobiDB-lite"/>
    </source>
</evidence>
<dbReference type="AlphaFoldDB" id="A0A4Z2EEW1"/>
<accession>A0A4Z2EEW1</accession>
<gene>
    <name evidence="2" type="ORF">EYF80_062409</name>
</gene>
<evidence type="ECO:0000313" key="2">
    <source>
        <dbReference type="EMBL" id="TNN27447.1"/>
    </source>
</evidence>
<comment type="caution">
    <text evidence="2">The sequence shown here is derived from an EMBL/GenBank/DDBJ whole genome shotgun (WGS) entry which is preliminary data.</text>
</comment>
<dbReference type="Proteomes" id="UP000314294">
    <property type="component" value="Unassembled WGS sequence"/>
</dbReference>
<reference evidence="2 3" key="1">
    <citation type="submission" date="2019-03" db="EMBL/GenBank/DDBJ databases">
        <title>First draft genome of Liparis tanakae, snailfish: a comprehensive survey of snailfish specific genes.</title>
        <authorList>
            <person name="Kim W."/>
            <person name="Song I."/>
            <person name="Jeong J.-H."/>
            <person name="Kim D."/>
            <person name="Kim S."/>
            <person name="Ryu S."/>
            <person name="Song J.Y."/>
            <person name="Lee S.K."/>
        </authorList>
    </citation>
    <scope>NUCLEOTIDE SEQUENCE [LARGE SCALE GENOMIC DNA]</scope>
    <source>
        <tissue evidence="2">Muscle</tissue>
    </source>
</reference>
<keyword evidence="3" id="KW-1185">Reference proteome</keyword>
<evidence type="ECO:0000313" key="3">
    <source>
        <dbReference type="Proteomes" id="UP000314294"/>
    </source>
</evidence>
<feature type="region of interest" description="Disordered" evidence="1">
    <location>
        <begin position="15"/>
        <end position="34"/>
    </location>
</feature>
<dbReference type="EMBL" id="SRLO01008292">
    <property type="protein sequence ID" value="TNN27447.1"/>
    <property type="molecule type" value="Genomic_DNA"/>
</dbReference>